<proteinExistence type="predicted"/>
<dbReference type="InterPro" id="IPR026721">
    <property type="entry name" value="TMEM18"/>
</dbReference>
<evidence type="ECO:0000313" key="4">
    <source>
        <dbReference type="EMBL" id="KIO25727.1"/>
    </source>
</evidence>
<gene>
    <name evidence="4" type="ORF">M407DRAFT_243958</name>
    <name evidence="3" type="ORF">M407DRAFT_244605</name>
</gene>
<keyword evidence="2" id="KW-0472">Membrane</keyword>
<evidence type="ECO:0000256" key="1">
    <source>
        <dbReference type="SAM" id="MobiDB-lite"/>
    </source>
</evidence>
<organism evidence="4 5">
    <name type="scientific">Tulasnella calospora MUT 4182</name>
    <dbReference type="NCBI Taxonomy" id="1051891"/>
    <lineage>
        <taxon>Eukaryota</taxon>
        <taxon>Fungi</taxon>
        <taxon>Dikarya</taxon>
        <taxon>Basidiomycota</taxon>
        <taxon>Agaricomycotina</taxon>
        <taxon>Agaricomycetes</taxon>
        <taxon>Cantharellales</taxon>
        <taxon>Tulasnellaceae</taxon>
        <taxon>Tulasnella</taxon>
    </lineage>
</organism>
<accession>A0A0C3LWH4</accession>
<reference evidence="4 5" key="1">
    <citation type="submission" date="2014-04" db="EMBL/GenBank/DDBJ databases">
        <authorList>
            <consortium name="DOE Joint Genome Institute"/>
            <person name="Kuo A."/>
            <person name="Girlanda M."/>
            <person name="Perotto S."/>
            <person name="Kohler A."/>
            <person name="Nagy L.G."/>
            <person name="Floudas D."/>
            <person name="Copeland A."/>
            <person name="Barry K.W."/>
            <person name="Cichocki N."/>
            <person name="Veneault-Fourrey C."/>
            <person name="LaButti K."/>
            <person name="Lindquist E.A."/>
            <person name="Lipzen A."/>
            <person name="Lundell T."/>
            <person name="Morin E."/>
            <person name="Murat C."/>
            <person name="Sun H."/>
            <person name="Tunlid A."/>
            <person name="Henrissat B."/>
            <person name="Grigoriev I.V."/>
            <person name="Hibbett D.S."/>
            <person name="Martin F."/>
            <person name="Nordberg H.P."/>
            <person name="Cantor M.N."/>
            <person name="Hua S.X."/>
        </authorList>
    </citation>
    <scope>NUCLEOTIDE SEQUENCE [LARGE SCALE GENOMIC DNA]</scope>
    <source>
        <strain evidence="4 5">MUT 4182</strain>
    </source>
</reference>
<evidence type="ECO:0000313" key="5">
    <source>
        <dbReference type="Proteomes" id="UP000054248"/>
    </source>
</evidence>
<dbReference type="HOGENOM" id="CLU_1662091_0_0_1"/>
<name>A0A0C3LWH4_9AGAM</name>
<dbReference type="EMBL" id="KN823072">
    <property type="protein sequence ID" value="KIO23915.1"/>
    <property type="molecule type" value="Genomic_DNA"/>
</dbReference>
<feature type="transmembrane region" description="Helical" evidence="2">
    <location>
        <begin position="103"/>
        <end position="125"/>
    </location>
</feature>
<dbReference type="AlphaFoldDB" id="A0A0C3LWH4"/>
<protein>
    <submittedName>
        <fullName evidence="4">Uncharacterized protein</fullName>
    </submittedName>
</protein>
<dbReference type="OrthoDB" id="411535at2759"/>
<feature type="transmembrane region" description="Helical" evidence="2">
    <location>
        <begin position="33"/>
        <end position="51"/>
    </location>
</feature>
<feature type="transmembrane region" description="Helical" evidence="2">
    <location>
        <begin position="63"/>
        <end position="83"/>
    </location>
</feature>
<evidence type="ECO:0000256" key="2">
    <source>
        <dbReference type="SAM" id="Phobius"/>
    </source>
</evidence>
<reference evidence="5" key="2">
    <citation type="submission" date="2015-01" db="EMBL/GenBank/DDBJ databases">
        <title>Evolutionary Origins and Diversification of the Mycorrhizal Mutualists.</title>
        <authorList>
            <consortium name="DOE Joint Genome Institute"/>
            <consortium name="Mycorrhizal Genomics Consortium"/>
            <person name="Kohler A."/>
            <person name="Kuo A."/>
            <person name="Nagy L.G."/>
            <person name="Floudas D."/>
            <person name="Copeland A."/>
            <person name="Barry K.W."/>
            <person name="Cichocki N."/>
            <person name="Veneault-Fourrey C."/>
            <person name="LaButti K."/>
            <person name="Lindquist E.A."/>
            <person name="Lipzen A."/>
            <person name="Lundell T."/>
            <person name="Morin E."/>
            <person name="Murat C."/>
            <person name="Riley R."/>
            <person name="Ohm R."/>
            <person name="Sun H."/>
            <person name="Tunlid A."/>
            <person name="Henrissat B."/>
            <person name="Grigoriev I.V."/>
            <person name="Hibbett D.S."/>
            <person name="Martin F."/>
        </authorList>
    </citation>
    <scope>NUCLEOTIDE SEQUENCE [LARGE SCALE GENOMIC DNA]</scope>
    <source>
        <strain evidence="5">MUT 4182</strain>
    </source>
</reference>
<dbReference type="Pfam" id="PF14770">
    <property type="entry name" value="TMEM18"/>
    <property type="match status" value="1"/>
</dbReference>
<reference evidence="4" key="3">
    <citation type="submission" date="2015-02" db="EMBL/GenBank/DDBJ databases">
        <title>Evolutionary Origins and Diversification of the Mycorrhizal Mutualists.</title>
        <authorList>
            <consortium name="DOE Joint Genome Institute"/>
            <consortium name="Mycorrhizal Genomics Consortium"/>
            <person name="Kohler A."/>
            <person name="Kuo A."/>
            <person name="Nagy L.G."/>
            <person name="Floudas D."/>
            <person name="Copeland A."/>
            <person name="Barry K.W."/>
            <person name="Cichocki N."/>
            <person name="Veneault-Fourrey C."/>
            <person name="LaButti K."/>
            <person name="Lindquist E.A."/>
            <person name="Lipzen A."/>
            <person name="Lundell T."/>
            <person name="Morin E."/>
            <person name="Murat C."/>
            <person name="Riley R."/>
            <person name="Ohm R."/>
            <person name="Sun H."/>
            <person name="Tunlid A."/>
            <person name="Henrissat B."/>
            <person name="Grigoriev I.V."/>
            <person name="Hibbett D.S."/>
            <person name="Martin F."/>
        </authorList>
    </citation>
    <scope>NUCLEOTIDE SEQUENCE</scope>
    <source>
        <strain evidence="4">MUT 4182</strain>
    </source>
</reference>
<evidence type="ECO:0000313" key="3">
    <source>
        <dbReference type="EMBL" id="KIO23915.1"/>
    </source>
</evidence>
<keyword evidence="2" id="KW-0812">Transmembrane</keyword>
<keyword evidence="5" id="KW-1185">Reference proteome</keyword>
<keyword evidence="2" id="KW-1133">Transmembrane helix</keyword>
<feature type="compositionally biased region" description="Basic and acidic residues" evidence="1">
    <location>
        <begin position="150"/>
        <end position="159"/>
    </location>
</feature>
<dbReference type="EMBL" id="KN823036">
    <property type="protein sequence ID" value="KIO25727.1"/>
    <property type="molecule type" value="Genomic_DNA"/>
</dbReference>
<dbReference type="Proteomes" id="UP000054248">
    <property type="component" value="Unassembled WGS sequence"/>
</dbReference>
<feature type="region of interest" description="Disordered" evidence="1">
    <location>
        <begin position="139"/>
        <end position="159"/>
    </location>
</feature>
<sequence>MQQEPPPGVAQQHFSLYETLEATSYAIAWKDDAKFLVSLAVLPATLLLTLFSKIGHGSNSSNILHLVVLGLSGLLILSAELLNTLLHRNWRSVASQNYFDENGVFMSIFWSGPLLIVFAVALVLVMKDVFQLLELPRKPNRRSPQQQGSEKAETPKASQ</sequence>